<comment type="caution">
    <text evidence="2">The sequence shown here is derived from an EMBL/GenBank/DDBJ whole genome shotgun (WGS) entry which is preliminary data.</text>
</comment>
<dbReference type="Proteomes" id="UP001107558">
    <property type="component" value="Chromosome 1"/>
</dbReference>
<dbReference type="CDD" id="cd00301">
    <property type="entry name" value="lipocalin_FABP"/>
    <property type="match status" value="1"/>
</dbReference>
<dbReference type="SUPFAM" id="SSF50814">
    <property type="entry name" value="Lipocalins"/>
    <property type="match status" value="1"/>
</dbReference>
<protein>
    <recommendedName>
        <fullName evidence="4">Apolipoprotein D</fullName>
    </recommendedName>
</protein>
<dbReference type="AlphaFoldDB" id="A0A9J6CRD3"/>
<feature type="chain" id="PRO_5039932642" description="Apolipoprotein D" evidence="1">
    <location>
        <begin position="21"/>
        <end position="234"/>
    </location>
</feature>
<evidence type="ECO:0000256" key="1">
    <source>
        <dbReference type="SAM" id="SignalP"/>
    </source>
</evidence>
<keyword evidence="1" id="KW-0732">Signal</keyword>
<organism evidence="2 3">
    <name type="scientific">Polypedilum vanderplanki</name>
    <name type="common">Sleeping chironomid midge</name>
    <dbReference type="NCBI Taxonomy" id="319348"/>
    <lineage>
        <taxon>Eukaryota</taxon>
        <taxon>Metazoa</taxon>
        <taxon>Ecdysozoa</taxon>
        <taxon>Arthropoda</taxon>
        <taxon>Hexapoda</taxon>
        <taxon>Insecta</taxon>
        <taxon>Pterygota</taxon>
        <taxon>Neoptera</taxon>
        <taxon>Endopterygota</taxon>
        <taxon>Diptera</taxon>
        <taxon>Nematocera</taxon>
        <taxon>Chironomoidea</taxon>
        <taxon>Chironomidae</taxon>
        <taxon>Chironominae</taxon>
        <taxon>Polypedilum</taxon>
        <taxon>Polypedilum</taxon>
    </lineage>
</organism>
<evidence type="ECO:0000313" key="3">
    <source>
        <dbReference type="Proteomes" id="UP001107558"/>
    </source>
</evidence>
<evidence type="ECO:0008006" key="4">
    <source>
        <dbReference type="Google" id="ProtNLM"/>
    </source>
</evidence>
<dbReference type="EMBL" id="JADBJN010000001">
    <property type="protein sequence ID" value="KAG5684769.1"/>
    <property type="molecule type" value="Genomic_DNA"/>
</dbReference>
<proteinExistence type="predicted"/>
<reference evidence="2" key="1">
    <citation type="submission" date="2021-03" db="EMBL/GenBank/DDBJ databases">
        <title>Chromosome level genome of the anhydrobiotic midge Polypedilum vanderplanki.</title>
        <authorList>
            <person name="Yoshida Y."/>
            <person name="Kikawada T."/>
            <person name="Gusev O."/>
        </authorList>
    </citation>
    <scope>NUCLEOTIDE SEQUENCE</scope>
    <source>
        <strain evidence="2">NIAS01</strain>
        <tissue evidence="2">Whole body or cell culture</tissue>
    </source>
</reference>
<dbReference type="InterPro" id="IPR012674">
    <property type="entry name" value="Calycin"/>
</dbReference>
<sequence>MKLILSITLLFLLLPSSIKSFRRRDLMERCPLVKPMRSLQLNEMLGFWYVVQYYSSSEDNPEYKCLRANLEITDTKEITMNFTYFFLNDPNNELMMGNITWFIPNFSDLSHWIHSEQSFEGVYNTFIIDSYQDWALIMHCAEKKRSPRYLSALMLSRSPSLANNVKIFLREKLPQYNVDLDHFFDVRQDDCIEGIATMNDYYKYVLQKKDDESFATKANTDAATDQDVDIANLL</sequence>
<evidence type="ECO:0000313" key="2">
    <source>
        <dbReference type="EMBL" id="KAG5684769.1"/>
    </source>
</evidence>
<dbReference type="Gene3D" id="2.40.128.20">
    <property type="match status" value="1"/>
</dbReference>
<feature type="signal peptide" evidence="1">
    <location>
        <begin position="1"/>
        <end position="20"/>
    </location>
</feature>
<gene>
    <name evidence="2" type="ORF">PVAND_013982</name>
</gene>
<keyword evidence="3" id="KW-1185">Reference proteome</keyword>
<name>A0A9J6CRD3_POLVA</name>
<dbReference type="OrthoDB" id="8186134at2759"/>
<accession>A0A9J6CRD3</accession>